<feature type="compositionally biased region" description="Low complexity" evidence="2">
    <location>
        <begin position="835"/>
        <end position="845"/>
    </location>
</feature>
<evidence type="ECO:0000313" key="5">
    <source>
        <dbReference type="Proteomes" id="UP001642464"/>
    </source>
</evidence>
<comment type="caution">
    <text evidence="4">The sequence shown here is derived from an EMBL/GenBank/DDBJ whole genome shotgun (WGS) entry which is preliminary data.</text>
</comment>
<evidence type="ECO:0000256" key="1">
    <source>
        <dbReference type="SAM" id="Coils"/>
    </source>
</evidence>
<sequence>MFPYTISFAMSIYANGKSLEHSNVETVIVARSCAPLLISVIEWAVLNRQLPSWKSTGALLSILVAATGYVLADSQMKLVGLQAYTWVGIYLLLIVYNMVYGKSVTSKVSFASPVWGLTYYTNVMSCPAVVLLGLLNDEVNKAQSNEPSMAGFAALFVSSAIGVGISWSGWNCTSLLTATTYSLVLIWDKHATPLGIFWLCICLIAGMFYEPAALRENAKVASEVDGEPSESNFRHGRGIPCLLEEVYVGCVALSPNQRVMLRDVETDSVDAESLVKLKTTFFDPGAEEKLRLVSEPQGNLHKALAALEKASGKSGDVRAVAPQVSLDPERLCELPVALPSSSVPDLAQARDVTDTFFVQPRQQLARFDKAKIAVNKAAIVSFQTWALRDGCQLVGLLMGQKQGHRHTCCRLIVERNYDCIVSSSQVAKLTEEEQLNILGVVLVGLPQDRATSDTAKSHLEDILAKGVGRALCVYVDPVIPGQMTFIERSEDSDHAVAVEPVWCNAKRTNISNIVMLGNLFKSDAALEKYPHLSAEIANVKGKDGSFSLPDIGWIADILGQTVRVTIAPASHALASQFSPNLPQDFICGNGAVSVHLWFEWQEAVAEQRSFGHFDLLLPTCTSTASVHLPPDETPPEPTVLHDSEPKETPPEPVVFPNIEEKETPPEPTFLEDSKQEVLLGDVLPQIKKKGSKFVGLLVQAKHASKFVAPPEVRKSLEIRSKCLRFLDPGDSVLLIGTVDGKWMILAALRFWGNIRIPDDKFNDFHHLHRASKEEYNALKSKWAKQEDFCWGWQFELADELTQPLHIESKKGCEDLVAKPKNEPNSGSSADVLKHSNSGSSTTNSSQGVIAQDAGIVAEDPTENYDQPNEMDVDSGVLCIVLRNKELEALVHTDAQHLVRPFKALTTPYVVLVRDTDYGFSCVAQLQVSSEEISGKNAAKKALDTCGSMLDKDLNKTRLDMWKKIHLWKVEQLDLYDEPSKVNFPTSILSRRSSGFYLQRSCFDTAVAKHPPNADLMETAMHFVDLLSPENRSTLSELLRSLDGKNLRIGTTCSGTDIAVTVVRKTIAALNMMEVVELLQPEISIYENVRGAAEYTKDDDGTVQPLLIQVGMKNLLEEQELVILEGMTFTLTATLACGEWMKKFEEEKAAGNPTPHAAIDDMKGVSEQPQTCTLPPAFEEVMAETIVERINLGEEGVYPLVMDILATSIELWNHAVQKLKEEVSEVEVILRALNDQKAEKQSEAELAESIAEVQAWTLHSNIRKTET</sequence>
<name>A0ABP0IFK5_9DINO</name>
<accession>A0ABP0IFK5</accession>
<feature type="transmembrane region" description="Helical" evidence="3">
    <location>
        <begin position="119"/>
        <end position="136"/>
    </location>
</feature>
<keyword evidence="3" id="KW-0812">Transmembrane</keyword>
<feature type="transmembrane region" description="Helical" evidence="3">
    <location>
        <begin position="148"/>
        <end position="170"/>
    </location>
</feature>
<keyword evidence="5" id="KW-1185">Reference proteome</keyword>
<feature type="coiled-coil region" evidence="1">
    <location>
        <begin position="1215"/>
        <end position="1249"/>
    </location>
</feature>
<evidence type="ECO:0000256" key="3">
    <source>
        <dbReference type="SAM" id="Phobius"/>
    </source>
</evidence>
<feature type="region of interest" description="Disordered" evidence="2">
    <location>
        <begin position="628"/>
        <end position="659"/>
    </location>
</feature>
<reference evidence="4 5" key="1">
    <citation type="submission" date="2024-02" db="EMBL/GenBank/DDBJ databases">
        <authorList>
            <person name="Chen Y."/>
            <person name="Shah S."/>
            <person name="Dougan E. K."/>
            <person name="Thang M."/>
            <person name="Chan C."/>
        </authorList>
    </citation>
    <scope>NUCLEOTIDE SEQUENCE [LARGE SCALE GENOMIC DNA]</scope>
</reference>
<feature type="transmembrane region" description="Helical" evidence="3">
    <location>
        <begin position="190"/>
        <end position="209"/>
    </location>
</feature>
<keyword evidence="3" id="KW-1133">Transmembrane helix</keyword>
<proteinExistence type="predicted"/>
<feature type="compositionally biased region" description="Basic and acidic residues" evidence="2">
    <location>
        <begin position="639"/>
        <end position="649"/>
    </location>
</feature>
<keyword evidence="1" id="KW-0175">Coiled coil</keyword>
<protein>
    <submittedName>
        <fullName evidence="4">GDP-fucose transporter 1 (GDP-mannose transporter GONST4) (Protein GOLGI NUCLEOTIDE SUGAR TRANSPORTER 4)</fullName>
    </submittedName>
</protein>
<keyword evidence="4" id="KW-0762">Sugar transport</keyword>
<feature type="region of interest" description="Disordered" evidence="2">
    <location>
        <begin position="1147"/>
        <end position="1167"/>
    </location>
</feature>
<evidence type="ECO:0000313" key="4">
    <source>
        <dbReference type="EMBL" id="CAK9001380.1"/>
    </source>
</evidence>
<organism evidence="4 5">
    <name type="scientific">Durusdinium trenchii</name>
    <dbReference type="NCBI Taxonomy" id="1381693"/>
    <lineage>
        <taxon>Eukaryota</taxon>
        <taxon>Sar</taxon>
        <taxon>Alveolata</taxon>
        <taxon>Dinophyceae</taxon>
        <taxon>Suessiales</taxon>
        <taxon>Symbiodiniaceae</taxon>
        <taxon>Durusdinium</taxon>
    </lineage>
</organism>
<feature type="transmembrane region" description="Helical" evidence="3">
    <location>
        <begin position="79"/>
        <end position="99"/>
    </location>
</feature>
<keyword evidence="3" id="KW-0472">Membrane</keyword>
<keyword evidence="4" id="KW-0813">Transport</keyword>
<feature type="region of interest" description="Disordered" evidence="2">
    <location>
        <begin position="816"/>
        <end position="849"/>
    </location>
</feature>
<gene>
    <name evidence="4" type="ORF">SCF082_LOCUS6898</name>
</gene>
<evidence type="ECO:0000256" key="2">
    <source>
        <dbReference type="SAM" id="MobiDB-lite"/>
    </source>
</evidence>
<dbReference type="Proteomes" id="UP001642464">
    <property type="component" value="Unassembled WGS sequence"/>
</dbReference>
<dbReference type="EMBL" id="CAXAMM010003814">
    <property type="protein sequence ID" value="CAK9001380.1"/>
    <property type="molecule type" value="Genomic_DNA"/>
</dbReference>